<evidence type="ECO:0000256" key="4">
    <source>
        <dbReference type="ARBA" id="ARBA00022692"/>
    </source>
</evidence>
<sequence>MDERIVLNVGGIRHETYQATLKKIPATRLSRLTPALANFDPLLNEYFFDRHPGVFAQILNYYRTGKLHYPTDVCGPLFEEELEYWGLDANQVEPCCWMTYTQHRDTQETLAVLDKLDTDMGIDDPESREQELMKKFGFEDEYSQGRLTTWMRYKPKIWSLFDGSYSSQPAKVIAAISVFFIVISILSFLLKTHPKFRVGEYVVNDTQGYIVVNKSTTEPHIAFSYVELLCNIWFTFEILVRFLFCPSKLRFIKSPINNIDLVATLSFYADAVLVRFLENDAPKDVVEFLSMIRILRLFKLTQHHRGLQILIHTFRASAKELVLLVFFLILGIVIFAALVYYAEKLENNPENQFLSIPLGLWWAICTMTTVGYGDMTPHTALGRLVGSLCAVMGVLTIALPVPVIVGNFAMFYSHAQARDKLPRKRRRVLPVEQVRMQVRRHVAAMQIASVQSRNTLLSSSSPIQQNGKFNFRNGLNF</sequence>
<dbReference type="Gene3D" id="3.30.710.10">
    <property type="entry name" value="Potassium Channel Kv1.1, Chain A"/>
    <property type="match status" value="1"/>
</dbReference>
<dbReference type="InterPro" id="IPR028325">
    <property type="entry name" value="VG_K_chnl"/>
</dbReference>
<dbReference type="WBParaSite" id="SMUV_0000690801-mRNA-1">
    <property type="protein sequence ID" value="SMUV_0000690801-mRNA-1"/>
    <property type="gene ID" value="SMUV_0000690801"/>
</dbReference>
<dbReference type="GO" id="GO:0042734">
    <property type="term" value="C:presynaptic membrane"/>
    <property type="evidence" value="ECO:0007669"/>
    <property type="project" value="TreeGrafter"/>
</dbReference>
<feature type="transmembrane region" description="Helical" evidence="13">
    <location>
        <begin position="321"/>
        <end position="341"/>
    </location>
</feature>
<keyword evidence="6" id="KW-0851">Voltage-gated channel</keyword>
<evidence type="ECO:0000256" key="13">
    <source>
        <dbReference type="SAM" id="Phobius"/>
    </source>
</evidence>
<dbReference type="InterPro" id="IPR005821">
    <property type="entry name" value="Ion_trans_dom"/>
</dbReference>
<dbReference type="InterPro" id="IPR027359">
    <property type="entry name" value="Volt_channel_dom_sf"/>
</dbReference>
<evidence type="ECO:0000256" key="9">
    <source>
        <dbReference type="ARBA" id="ARBA00023065"/>
    </source>
</evidence>
<accession>A0A0N5AQE7</accession>
<dbReference type="PRINTS" id="PR01498">
    <property type="entry name" value="SHAWCHANNEL"/>
</dbReference>
<dbReference type="PANTHER" id="PTHR11537">
    <property type="entry name" value="VOLTAGE-GATED POTASSIUM CHANNEL"/>
    <property type="match status" value="1"/>
</dbReference>
<dbReference type="GO" id="GO:0008076">
    <property type="term" value="C:voltage-gated potassium channel complex"/>
    <property type="evidence" value="ECO:0007669"/>
    <property type="project" value="InterPro"/>
</dbReference>
<keyword evidence="3" id="KW-0633">Potassium transport</keyword>
<dbReference type="InterPro" id="IPR003968">
    <property type="entry name" value="K_chnl_volt-dep_Kv"/>
</dbReference>
<dbReference type="Proteomes" id="UP000046393">
    <property type="component" value="Unplaced"/>
</dbReference>
<feature type="transmembrane region" description="Helical" evidence="13">
    <location>
        <begin position="353"/>
        <end position="372"/>
    </location>
</feature>
<dbReference type="GO" id="GO:0045211">
    <property type="term" value="C:postsynaptic membrane"/>
    <property type="evidence" value="ECO:0007669"/>
    <property type="project" value="TreeGrafter"/>
</dbReference>
<evidence type="ECO:0000313" key="15">
    <source>
        <dbReference type="Proteomes" id="UP000046393"/>
    </source>
</evidence>
<proteinExistence type="inferred from homology"/>
<keyword evidence="4 13" id="KW-0812">Transmembrane</keyword>
<evidence type="ECO:0000256" key="5">
    <source>
        <dbReference type="ARBA" id="ARBA00022826"/>
    </source>
</evidence>
<name>A0A0N5AQE7_9BILA</name>
<evidence type="ECO:0000259" key="14">
    <source>
        <dbReference type="SMART" id="SM00225"/>
    </source>
</evidence>
<feature type="transmembrane region" description="Helical" evidence="13">
    <location>
        <begin position="222"/>
        <end position="244"/>
    </location>
</feature>
<feature type="transmembrane region" description="Helical" evidence="13">
    <location>
        <begin position="384"/>
        <end position="412"/>
    </location>
</feature>
<evidence type="ECO:0000256" key="1">
    <source>
        <dbReference type="ARBA" id="ARBA00004141"/>
    </source>
</evidence>
<dbReference type="PRINTS" id="PR00169">
    <property type="entry name" value="KCHANNEL"/>
</dbReference>
<organism evidence="15 16">
    <name type="scientific">Syphacia muris</name>
    <dbReference type="NCBI Taxonomy" id="451379"/>
    <lineage>
        <taxon>Eukaryota</taxon>
        <taxon>Metazoa</taxon>
        <taxon>Ecdysozoa</taxon>
        <taxon>Nematoda</taxon>
        <taxon>Chromadorea</taxon>
        <taxon>Rhabditida</taxon>
        <taxon>Spirurina</taxon>
        <taxon>Oxyuridomorpha</taxon>
        <taxon>Oxyuroidea</taxon>
        <taxon>Oxyuridae</taxon>
        <taxon>Syphacia</taxon>
    </lineage>
</organism>
<evidence type="ECO:0000256" key="3">
    <source>
        <dbReference type="ARBA" id="ARBA00022538"/>
    </source>
</evidence>
<dbReference type="GO" id="GO:0032590">
    <property type="term" value="C:dendrite membrane"/>
    <property type="evidence" value="ECO:0007669"/>
    <property type="project" value="TreeGrafter"/>
</dbReference>
<dbReference type="InterPro" id="IPR011333">
    <property type="entry name" value="SKP1/BTB/POZ_sf"/>
</dbReference>
<dbReference type="InterPro" id="IPR000210">
    <property type="entry name" value="BTB/POZ_dom"/>
</dbReference>
<keyword evidence="9" id="KW-0406">Ion transport</keyword>
<feature type="domain" description="BTB" evidence="14">
    <location>
        <begin position="3"/>
        <end position="103"/>
    </location>
</feature>
<keyword evidence="8 13" id="KW-1133">Transmembrane helix</keyword>
<feature type="transmembrane region" description="Helical" evidence="13">
    <location>
        <begin position="172"/>
        <end position="190"/>
    </location>
</feature>
<keyword evidence="5" id="KW-0631">Potassium channel</keyword>
<dbReference type="GO" id="GO:0032809">
    <property type="term" value="C:neuronal cell body membrane"/>
    <property type="evidence" value="ECO:0007669"/>
    <property type="project" value="TreeGrafter"/>
</dbReference>
<dbReference type="SMART" id="SM00225">
    <property type="entry name" value="BTB"/>
    <property type="match status" value="1"/>
</dbReference>
<dbReference type="PANTHER" id="PTHR11537:SF245">
    <property type="entry name" value="POTASSIUM VOLTAGE-GATED CHANNEL PROTEIN EGL-36"/>
    <property type="match status" value="1"/>
</dbReference>
<keyword evidence="11" id="KW-0407">Ion channel</keyword>
<dbReference type="GO" id="GO:0005251">
    <property type="term" value="F:delayed rectifier potassium channel activity"/>
    <property type="evidence" value="ECO:0007669"/>
    <property type="project" value="TreeGrafter"/>
</dbReference>
<comment type="subcellular location">
    <subcellularLocation>
        <location evidence="1">Membrane</location>
        <topology evidence="1">Multi-pass membrane protein</topology>
    </subcellularLocation>
</comment>
<evidence type="ECO:0000256" key="12">
    <source>
        <dbReference type="ARBA" id="ARBA00061303"/>
    </source>
</evidence>
<dbReference type="FunFam" id="1.20.120.350:FF:000074">
    <property type="entry name" value="SHaW family of potassium channels"/>
    <property type="match status" value="1"/>
</dbReference>
<dbReference type="PRINTS" id="PR01491">
    <property type="entry name" value="KVCHANNEL"/>
</dbReference>
<protein>
    <submittedName>
        <fullName evidence="16">BTB domain-containing protein</fullName>
    </submittedName>
</protein>
<dbReference type="GO" id="GO:0001508">
    <property type="term" value="P:action potential"/>
    <property type="evidence" value="ECO:0007669"/>
    <property type="project" value="TreeGrafter"/>
</dbReference>
<dbReference type="Gene3D" id="1.10.287.70">
    <property type="match status" value="1"/>
</dbReference>
<evidence type="ECO:0000256" key="11">
    <source>
        <dbReference type="ARBA" id="ARBA00023303"/>
    </source>
</evidence>
<evidence type="ECO:0000256" key="7">
    <source>
        <dbReference type="ARBA" id="ARBA00022958"/>
    </source>
</evidence>
<comment type="similarity">
    <text evidence="12">Belongs to the potassium channel family. C (Shaw) (TC 1.A.1.2) subfamily. Shaw sub-subfamily.</text>
</comment>
<dbReference type="InterPro" id="IPR003131">
    <property type="entry name" value="T1-type_BTB"/>
</dbReference>
<dbReference type="FunFam" id="3.30.710.10:FF:000020">
    <property type="entry name" value="Potassium voltage-gated channel protein Shaw"/>
    <property type="match status" value="1"/>
</dbReference>
<dbReference type="STRING" id="451379.A0A0N5AQE7"/>
<dbReference type="SUPFAM" id="SSF81324">
    <property type="entry name" value="Voltage-gated potassium channels"/>
    <property type="match status" value="1"/>
</dbReference>
<dbReference type="CDD" id="cd18416">
    <property type="entry name" value="BTB_Shaw-like"/>
    <property type="match status" value="1"/>
</dbReference>
<dbReference type="FunFam" id="1.10.287.70:FF:000002">
    <property type="entry name" value="Potassium voltage-gated channel subfamily a member"/>
    <property type="match status" value="1"/>
</dbReference>
<evidence type="ECO:0000256" key="8">
    <source>
        <dbReference type="ARBA" id="ARBA00022989"/>
    </source>
</evidence>
<evidence type="ECO:0000313" key="16">
    <source>
        <dbReference type="WBParaSite" id="SMUV_0000690801-mRNA-1"/>
    </source>
</evidence>
<evidence type="ECO:0000256" key="2">
    <source>
        <dbReference type="ARBA" id="ARBA00022448"/>
    </source>
</evidence>
<dbReference type="Pfam" id="PF02214">
    <property type="entry name" value="BTB_2"/>
    <property type="match status" value="1"/>
</dbReference>
<dbReference type="SUPFAM" id="SSF54695">
    <property type="entry name" value="POZ domain"/>
    <property type="match status" value="1"/>
</dbReference>
<dbReference type="InterPro" id="IPR003974">
    <property type="entry name" value="K_chnl_volt-dep_Kv3"/>
</dbReference>
<dbReference type="Gene3D" id="1.20.120.350">
    <property type="entry name" value="Voltage-gated potassium channels. Chain C"/>
    <property type="match status" value="1"/>
</dbReference>
<keyword evidence="7" id="KW-0630">Potassium</keyword>
<dbReference type="GO" id="GO:0043679">
    <property type="term" value="C:axon terminus"/>
    <property type="evidence" value="ECO:0007669"/>
    <property type="project" value="TreeGrafter"/>
</dbReference>
<keyword evidence="15" id="KW-1185">Reference proteome</keyword>
<evidence type="ECO:0000256" key="6">
    <source>
        <dbReference type="ARBA" id="ARBA00022882"/>
    </source>
</evidence>
<keyword evidence="10 13" id="KW-0472">Membrane</keyword>
<dbReference type="AlphaFoldDB" id="A0A0N5AQE7"/>
<evidence type="ECO:0000256" key="10">
    <source>
        <dbReference type="ARBA" id="ARBA00023136"/>
    </source>
</evidence>
<dbReference type="GO" id="GO:0051260">
    <property type="term" value="P:protein homooligomerization"/>
    <property type="evidence" value="ECO:0007669"/>
    <property type="project" value="InterPro"/>
</dbReference>
<reference evidence="16" key="1">
    <citation type="submission" date="2017-02" db="UniProtKB">
        <authorList>
            <consortium name="WormBaseParasite"/>
        </authorList>
    </citation>
    <scope>IDENTIFICATION</scope>
</reference>
<keyword evidence="2" id="KW-0813">Transport</keyword>
<dbReference type="Pfam" id="PF00520">
    <property type="entry name" value="Ion_trans"/>
    <property type="match status" value="1"/>
</dbReference>